<dbReference type="EMBL" id="BGPR01018493">
    <property type="protein sequence ID" value="GBN79309.1"/>
    <property type="molecule type" value="Genomic_DNA"/>
</dbReference>
<dbReference type="OrthoDB" id="6423257at2759"/>
<proteinExistence type="predicted"/>
<name>A0A4Y2RVP3_ARAVE</name>
<evidence type="ECO:0000313" key="1">
    <source>
        <dbReference type="EMBL" id="GBN79309.1"/>
    </source>
</evidence>
<sequence length="131" mass="14907">MNRFLLRVELPLYAKTVKDRTVKMSSNITNQQTGDLNFLSASSITLDESWDINETAQVLLYIRFISSMCPKKELLGLLPLKVQTCGEDITNAAIEYIEKDNFPFDKIVSISTDAAKNITRENFVSILKERN</sequence>
<gene>
    <name evidence="1" type="ORF">AVEN_27473_1</name>
</gene>
<evidence type="ECO:0008006" key="3">
    <source>
        <dbReference type="Google" id="ProtNLM"/>
    </source>
</evidence>
<accession>A0A4Y2RVP3</accession>
<dbReference type="PANTHER" id="PTHR45913">
    <property type="entry name" value="EPM2A-INTERACTING PROTEIN 1"/>
    <property type="match status" value="1"/>
</dbReference>
<dbReference type="Proteomes" id="UP000499080">
    <property type="component" value="Unassembled WGS sequence"/>
</dbReference>
<protein>
    <recommendedName>
        <fullName evidence="3">DUF4371 domain-containing protein</fullName>
    </recommendedName>
</protein>
<dbReference type="AlphaFoldDB" id="A0A4Y2RVP3"/>
<evidence type="ECO:0000313" key="2">
    <source>
        <dbReference type="Proteomes" id="UP000499080"/>
    </source>
</evidence>
<keyword evidence="2" id="KW-1185">Reference proteome</keyword>
<organism evidence="1 2">
    <name type="scientific">Araneus ventricosus</name>
    <name type="common">Orbweaver spider</name>
    <name type="synonym">Epeira ventricosa</name>
    <dbReference type="NCBI Taxonomy" id="182803"/>
    <lineage>
        <taxon>Eukaryota</taxon>
        <taxon>Metazoa</taxon>
        <taxon>Ecdysozoa</taxon>
        <taxon>Arthropoda</taxon>
        <taxon>Chelicerata</taxon>
        <taxon>Arachnida</taxon>
        <taxon>Araneae</taxon>
        <taxon>Araneomorphae</taxon>
        <taxon>Entelegynae</taxon>
        <taxon>Araneoidea</taxon>
        <taxon>Araneidae</taxon>
        <taxon>Araneus</taxon>
    </lineage>
</organism>
<dbReference type="PANTHER" id="PTHR45913:SF10">
    <property type="entry name" value="DUF4371 DOMAIN-CONTAINING PROTEIN"/>
    <property type="match status" value="1"/>
</dbReference>
<reference evidence="1 2" key="1">
    <citation type="journal article" date="2019" name="Sci. Rep.">
        <title>Orb-weaving spider Araneus ventricosus genome elucidates the spidroin gene catalogue.</title>
        <authorList>
            <person name="Kono N."/>
            <person name="Nakamura H."/>
            <person name="Ohtoshi R."/>
            <person name="Moran D.A.P."/>
            <person name="Shinohara A."/>
            <person name="Yoshida Y."/>
            <person name="Fujiwara M."/>
            <person name="Mori M."/>
            <person name="Tomita M."/>
            <person name="Arakawa K."/>
        </authorList>
    </citation>
    <scope>NUCLEOTIDE SEQUENCE [LARGE SCALE GENOMIC DNA]</scope>
</reference>
<comment type="caution">
    <text evidence="1">The sequence shown here is derived from an EMBL/GenBank/DDBJ whole genome shotgun (WGS) entry which is preliminary data.</text>
</comment>